<protein>
    <submittedName>
        <fullName evidence="3">Uncharacterized protein</fullName>
    </submittedName>
</protein>
<comment type="caution">
    <text evidence="3">The sequence shown here is derived from an EMBL/GenBank/DDBJ whole genome shotgun (WGS) entry which is preliminary data.</text>
</comment>
<keyword evidence="2" id="KW-0812">Transmembrane</keyword>
<dbReference type="Proteomes" id="UP000813824">
    <property type="component" value="Unassembled WGS sequence"/>
</dbReference>
<gene>
    <name evidence="3" type="ORF">BXZ70DRAFT_933862</name>
</gene>
<feature type="transmembrane region" description="Helical" evidence="2">
    <location>
        <begin position="63"/>
        <end position="85"/>
    </location>
</feature>
<feature type="transmembrane region" description="Helical" evidence="2">
    <location>
        <begin position="261"/>
        <end position="282"/>
    </location>
</feature>
<dbReference type="EMBL" id="JAEVFJ010000012">
    <property type="protein sequence ID" value="KAH8101560.1"/>
    <property type="molecule type" value="Genomic_DNA"/>
</dbReference>
<dbReference type="AlphaFoldDB" id="A0A8K0UR49"/>
<reference evidence="3" key="1">
    <citation type="journal article" date="2021" name="New Phytol.">
        <title>Evolutionary innovations through gain and loss of genes in the ectomycorrhizal Boletales.</title>
        <authorList>
            <person name="Wu G."/>
            <person name="Miyauchi S."/>
            <person name="Morin E."/>
            <person name="Kuo A."/>
            <person name="Drula E."/>
            <person name="Varga T."/>
            <person name="Kohler A."/>
            <person name="Feng B."/>
            <person name="Cao Y."/>
            <person name="Lipzen A."/>
            <person name="Daum C."/>
            <person name="Hundley H."/>
            <person name="Pangilinan J."/>
            <person name="Johnson J."/>
            <person name="Barry K."/>
            <person name="LaButti K."/>
            <person name="Ng V."/>
            <person name="Ahrendt S."/>
            <person name="Min B."/>
            <person name="Choi I.G."/>
            <person name="Park H."/>
            <person name="Plett J.M."/>
            <person name="Magnuson J."/>
            <person name="Spatafora J.W."/>
            <person name="Nagy L.G."/>
            <person name="Henrissat B."/>
            <person name="Grigoriev I.V."/>
            <person name="Yang Z.L."/>
            <person name="Xu J."/>
            <person name="Martin F.M."/>
        </authorList>
    </citation>
    <scope>NUCLEOTIDE SEQUENCE</scope>
    <source>
        <strain evidence="3">KKN 215</strain>
    </source>
</reference>
<name>A0A8K0UR49_9AGAR</name>
<feature type="transmembrane region" description="Helical" evidence="2">
    <location>
        <begin position="27"/>
        <end position="51"/>
    </location>
</feature>
<feature type="transmembrane region" description="Helical" evidence="2">
    <location>
        <begin position="146"/>
        <end position="169"/>
    </location>
</feature>
<proteinExistence type="predicted"/>
<accession>A0A8K0UR49</accession>
<organism evidence="3 4">
    <name type="scientific">Cristinia sonorae</name>
    <dbReference type="NCBI Taxonomy" id="1940300"/>
    <lineage>
        <taxon>Eukaryota</taxon>
        <taxon>Fungi</taxon>
        <taxon>Dikarya</taxon>
        <taxon>Basidiomycota</taxon>
        <taxon>Agaricomycotina</taxon>
        <taxon>Agaricomycetes</taxon>
        <taxon>Agaricomycetidae</taxon>
        <taxon>Agaricales</taxon>
        <taxon>Pleurotineae</taxon>
        <taxon>Stephanosporaceae</taxon>
        <taxon>Cristinia</taxon>
    </lineage>
</organism>
<evidence type="ECO:0000256" key="1">
    <source>
        <dbReference type="SAM" id="MobiDB-lite"/>
    </source>
</evidence>
<evidence type="ECO:0000256" key="2">
    <source>
        <dbReference type="SAM" id="Phobius"/>
    </source>
</evidence>
<keyword evidence="4" id="KW-1185">Reference proteome</keyword>
<keyword evidence="2" id="KW-0472">Membrane</keyword>
<keyword evidence="2" id="KW-1133">Transmembrane helix</keyword>
<feature type="transmembrane region" description="Helical" evidence="2">
    <location>
        <begin position="189"/>
        <end position="209"/>
    </location>
</feature>
<feature type="transmembrane region" description="Helical" evidence="2">
    <location>
        <begin position="230"/>
        <end position="255"/>
    </location>
</feature>
<dbReference type="OrthoDB" id="2641762at2759"/>
<sequence>MSNETTPYYGPTNEAPLEILLEKTFMAAGYLTGVGYGVQLVLYCMCTLALWKRKVRTRFTWLLLIYTFILNAMNTIWTGTSAYGLQLTFIDYRNYPGGPFGFLAIEFSLPSNVLSLASLIAGNVLADMLLLWRCHVIWNATMGAKAWIVMIIPTLMLLASIAVSSLFAWSTVSPAGFFAKITVNFALPYFAISLSLNILLTIMIVTRMLSQRTRGKAIFGDQYGRHYTSVSAIFIESAALYCLFSILLLITYALGHPVNQIWLGLSPAVQMLSSYLIIYRVVEGRAWNSDTWNPNATQPSTFRFNNASYGHSDTRVARSGNSDGPYPLNSMGKPDPAKLSQIQVLQTTTVDNDLDSKSSWKGKEMV</sequence>
<evidence type="ECO:0000313" key="4">
    <source>
        <dbReference type="Proteomes" id="UP000813824"/>
    </source>
</evidence>
<feature type="region of interest" description="Disordered" evidence="1">
    <location>
        <begin position="314"/>
        <end position="335"/>
    </location>
</feature>
<evidence type="ECO:0000313" key="3">
    <source>
        <dbReference type="EMBL" id="KAH8101560.1"/>
    </source>
</evidence>
<feature type="transmembrane region" description="Helical" evidence="2">
    <location>
        <begin position="113"/>
        <end position="134"/>
    </location>
</feature>